<dbReference type="InterPro" id="IPR052958">
    <property type="entry name" value="IFN-induced_PKR_regulator"/>
</dbReference>
<reference evidence="2" key="1">
    <citation type="submission" date="2019-06" db="EMBL/GenBank/DDBJ databases">
        <authorList>
            <consortium name="Wellcome Sanger Institute Data Sharing"/>
        </authorList>
    </citation>
    <scope>NUCLEOTIDE SEQUENCE [LARGE SCALE GENOMIC DNA]</scope>
</reference>
<proteinExistence type="predicted"/>
<dbReference type="GeneTree" id="ENSGT00530000063516"/>
<name>A0A667Y2E7_9TELE</name>
<dbReference type="InParanoid" id="A0A667Y2E7"/>
<dbReference type="Ensembl" id="ENSMMDT00005018842.1">
    <property type="protein sequence ID" value="ENSMMDP00005018394.1"/>
    <property type="gene ID" value="ENSMMDG00005009177.1"/>
</dbReference>
<feature type="domain" description="DUF4371" evidence="1">
    <location>
        <begin position="53"/>
        <end position="230"/>
    </location>
</feature>
<protein>
    <submittedName>
        <fullName evidence="2">THAP domain containing 12a</fullName>
    </submittedName>
</protein>
<sequence length="647" mass="73556">MTVWLCVHGNYLRAIKMISHSHICCCSTDFLLATMSVSPLEVRKTQAETKKDDVQTVPEDDEYKEYLKTLFEVLVLLGGQNIPLKGSVDDKQDSLTSSNFQALLEYRMNAGDEGLKKKYESDPEKKEFCSSAQLNQLIEVCEEFIRKELLEEVSKNTYFSLVTDDLVKISEEWLLPVFLRYVDQTNCQRERFFGFLSFEGDGEALAERLLSQLTDGWGLNMEHCRGQAHSCSDTHFSKIKAFATKLTEKYPMAVLTPRSTCALNISLASSMVLSGVQLVMHTFKKIESFFSHSPSLQLELEHAISIFYPDKEDKANELKEICRTSWTTKHDAFEVAVDILESLLLCVDSVHDNEDMRWSDHVTHEALELSKALADFEFVMALVVLKNTLSLTRAFGKNVQGSAADAHLAANSLKAVLHCLTEVSDNIDVYHEFWHDEAVNLAAALEIPCKVPRSFLRKQAESGATVRPESYYKEHLSVPLVNHIMKEMNDLFCENHLKALRCLSLVPAVIEQNKSAEPEEENVQMYKNDIPNAGTLPAELHCWWVKWSHKGKGEAVPSTLHETLQLADVKFFPNMLAVLRVMGTLPTFTLESSCDVAYRRYKMYMENTPDKFRSKSLALLNINYDAKHDLDSMVEAYMKTYPNRESV</sequence>
<organism evidence="2 3">
    <name type="scientific">Myripristis murdjan</name>
    <name type="common">pinecone soldierfish</name>
    <dbReference type="NCBI Taxonomy" id="586833"/>
    <lineage>
        <taxon>Eukaryota</taxon>
        <taxon>Metazoa</taxon>
        <taxon>Chordata</taxon>
        <taxon>Craniata</taxon>
        <taxon>Vertebrata</taxon>
        <taxon>Euteleostomi</taxon>
        <taxon>Actinopterygii</taxon>
        <taxon>Neopterygii</taxon>
        <taxon>Teleostei</taxon>
        <taxon>Neoteleostei</taxon>
        <taxon>Acanthomorphata</taxon>
        <taxon>Holocentriformes</taxon>
        <taxon>Holocentridae</taxon>
        <taxon>Myripristis</taxon>
    </lineage>
</organism>
<dbReference type="InterPro" id="IPR025398">
    <property type="entry name" value="DUF4371"/>
</dbReference>
<keyword evidence="3" id="KW-1185">Reference proteome</keyword>
<dbReference type="PANTHER" id="PTHR46289">
    <property type="entry name" value="52 KDA REPRESSOR OF THE INHIBITOR OF THE PROTEIN KINASE-LIKE PROTEIN-RELATED"/>
    <property type="match status" value="1"/>
</dbReference>
<accession>A0A667Y2E7</accession>
<dbReference type="Proteomes" id="UP000472263">
    <property type="component" value="Chromosome 14"/>
</dbReference>
<dbReference type="PANTHER" id="PTHR46289:SF13">
    <property type="entry name" value="52 KDA REPRESSOR OF THE INHIBITOR OF THE PROTEIN KINASE-RELATED"/>
    <property type="match status" value="1"/>
</dbReference>
<dbReference type="AlphaFoldDB" id="A0A667Y2E7"/>
<dbReference type="Pfam" id="PF14291">
    <property type="entry name" value="DUF4371"/>
    <property type="match status" value="1"/>
</dbReference>
<reference evidence="2" key="3">
    <citation type="submission" date="2025-09" db="UniProtKB">
        <authorList>
            <consortium name="Ensembl"/>
        </authorList>
    </citation>
    <scope>IDENTIFICATION</scope>
</reference>
<reference evidence="2" key="2">
    <citation type="submission" date="2025-08" db="UniProtKB">
        <authorList>
            <consortium name="Ensembl"/>
        </authorList>
    </citation>
    <scope>IDENTIFICATION</scope>
</reference>
<evidence type="ECO:0000313" key="3">
    <source>
        <dbReference type="Proteomes" id="UP000472263"/>
    </source>
</evidence>
<gene>
    <name evidence="2" type="primary">THAP12</name>
</gene>
<evidence type="ECO:0000313" key="2">
    <source>
        <dbReference type="Ensembl" id="ENSMMDP00005018394.1"/>
    </source>
</evidence>
<evidence type="ECO:0000259" key="1">
    <source>
        <dbReference type="Pfam" id="PF14291"/>
    </source>
</evidence>